<dbReference type="Proteomes" id="UP000746595">
    <property type="component" value="Unassembled WGS sequence"/>
</dbReference>
<keyword evidence="2" id="KW-0812">Transmembrane</keyword>
<dbReference type="InterPro" id="IPR051532">
    <property type="entry name" value="Ester_Hydrolysis_Enzymes"/>
</dbReference>
<keyword evidence="5" id="KW-1185">Reference proteome</keyword>
<accession>A0ABX1G257</accession>
<evidence type="ECO:0000256" key="2">
    <source>
        <dbReference type="SAM" id="Phobius"/>
    </source>
</evidence>
<comment type="caution">
    <text evidence="4">The sequence shown here is derived from an EMBL/GenBank/DDBJ whole genome shotgun (WGS) entry which is preliminary data.</text>
</comment>
<dbReference type="CDD" id="cd00229">
    <property type="entry name" value="SGNH_hydrolase"/>
    <property type="match status" value="1"/>
</dbReference>
<name>A0ABX1G257_9MICC</name>
<evidence type="ECO:0000256" key="1">
    <source>
        <dbReference type="SAM" id="MobiDB-lite"/>
    </source>
</evidence>
<feature type="domain" description="SGNH hydrolase-type esterase" evidence="3">
    <location>
        <begin position="73"/>
        <end position="246"/>
    </location>
</feature>
<keyword evidence="2" id="KW-1133">Transmembrane helix</keyword>
<feature type="region of interest" description="Disordered" evidence="1">
    <location>
        <begin position="43"/>
        <end position="69"/>
    </location>
</feature>
<dbReference type="Gene3D" id="3.40.50.1110">
    <property type="entry name" value="SGNH hydrolase"/>
    <property type="match status" value="1"/>
</dbReference>
<dbReference type="GO" id="GO:0016787">
    <property type="term" value="F:hydrolase activity"/>
    <property type="evidence" value="ECO:0007669"/>
    <property type="project" value="UniProtKB-KW"/>
</dbReference>
<evidence type="ECO:0000313" key="5">
    <source>
        <dbReference type="Proteomes" id="UP000746595"/>
    </source>
</evidence>
<dbReference type="InterPro" id="IPR013830">
    <property type="entry name" value="SGNH_hydro"/>
</dbReference>
<keyword evidence="2" id="KW-0472">Membrane</keyword>
<dbReference type="RefSeq" id="WP_168151222.1">
    <property type="nucleotide sequence ID" value="NZ_JAAWVT010000002.1"/>
</dbReference>
<gene>
    <name evidence="4" type="ORF">HED64_06220</name>
</gene>
<dbReference type="InterPro" id="IPR036514">
    <property type="entry name" value="SGNH_hydro_sf"/>
</dbReference>
<sequence>MHQKIREPLGSGTTKIIGVIVLAVSVVLLGVFVIDSNSPGPTGMLHADGSSSPSSTDAQPPATKDSSNPTVAFIGDSYTAGAGASPGHTWPEILALSRGWDSYRSFAHGGTGYATSVRENATRVCGLDACPSYVEVLPAVIAYAPTLVIVSGGRNDTGKTLDQVALGASTLFDSLVLALPESSIVVTSPIWDARQPPATLDGISRVVRRAAENSNVYYLDLGQPFAGRPALITGDLVHPNDQGYELLSNAVSRGLSEAGVPAAPNESELDNAEG</sequence>
<keyword evidence="4" id="KW-0378">Hydrolase</keyword>
<feature type="compositionally biased region" description="Polar residues" evidence="1">
    <location>
        <begin position="49"/>
        <end position="69"/>
    </location>
</feature>
<protein>
    <submittedName>
        <fullName evidence="4">SGNH/GDSL hydrolase family protein</fullName>
    </submittedName>
</protein>
<dbReference type="Pfam" id="PF13472">
    <property type="entry name" value="Lipase_GDSL_2"/>
    <property type="match status" value="1"/>
</dbReference>
<evidence type="ECO:0000313" key="4">
    <source>
        <dbReference type="EMBL" id="NKG20308.1"/>
    </source>
</evidence>
<dbReference type="PANTHER" id="PTHR30383">
    <property type="entry name" value="THIOESTERASE 1/PROTEASE 1/LYSOPHOSPHOLIPASE L1"/>
    <property type="match status" value="1"/>
</dbReference>
<dbReference type="SUPFAM" id="SSF52266">
    <property type="entry name" value="SGNH hydrolase"/>
    <property type="match status" value="1"/>
</dbReference>
<dbReference type="EMBL" id="JAAWVT010000002">
    <property type="protein sequence ID" value="NKG20308.1"/>
    <property type="molecule type" value="Genomic_DNA"/>
</dbReference>
<organism evidence="4 5">
    <name type="scientific">Paeniglutamicibacter terrestris</name>
    <dbReference type="NCBI Taxonomy" id="2723403"/>
    <lineage>
        <taxon>Bacteria</taxon>
        <taxon>Bacillati</taxon>
        <taxon>Actinomycetota</taxon>
        <taxon>Actinomycetes</taxon>
        <taxon>Micrococcales</taxon>
        <taxon>Micrococcaceae</taxon>
        <taxon>Paeniglutamicibacter</taxon>
    </lineage>
</organism>
<evidence type="ECO:0000259" key="3">
    <source>
        <dbReference type="Pfam" id="PF13472"/>
    </source>
</evidence>
<feature type="transmembrane region" description="Helical" evidence="2">
    <location>
        <begin position="12"/>
        <end position="34"/>
    </location>
</feature>
<proteinExistence type="predicted"/>
<reference evidence="4 5" key="1">
    <citation type="submission" date="2020-04" db="EMBL/GenBank/DDBJ databases">
        <title>Paeniglutamicibacter sp. ANT13_2, a novel actinomycete isolated from sediment in Antarctica.</title>
        <authorList>
            <person name="Sakdapetsiri C."/>
            <person name="Pinyakong O."/>
        </authorList>
    </citation>
    <scope>NUCLEOTIDE SEQUENCE [LARGE SCALE GENOMIC DNA]</scope>
    <source>
        <strain evidence="4 5">ANT13_2</strain>
    </source>
</reference>